<dbReference type="Proteomes" id="UP000790580">
    <property type="component" value="Unassembled WGS sequence"/>
</dbReference>
<sequence>MNLYDKWDIVEVKLKCIRLLSFLEYDEIYTKKHAAKELREIITMLDEMDEELCL</sequence>
<proteinExistence type="predicted"/>
<dbReference type="RefSeq" id="WP_176371400.1">
    <property type="nucleotide sequence ID" value="NZ_JAHQCR010000034.1"/>
</dbReference>
<name>A0ABS6JRY2_9BACI</name>
<gene>
    <name evidence="1" type="ORF">KS407_07685</name>
</gene>
<organism evidence="1 2">
    <name type="scientific">Evansella alkalicola</name>
    <dbReference type="NCBI Taxonomy" id="745819"/>
    <lineage>
        <taxon>Bacteria</taxon>
        <taxon>Bacillati</taxon>
        <taxon>Bacillota</taxon>
        <taxon>Bacilli</taxon>
        <taxon>Bacillales</taxon>
        <taxon>Bacillaceae</taxon>
        <taxon>Evansella</taxon>
    </lineage>
</organism>
<reference evidence="1 2" key="1">
    <citation type="submission" date="2021-06" db="EMBL/GenBank/DDBJ databases">
        <title>Bacillus sp. RD4P76, an endophyte from a halophyte.</title>
        <authorList>
            <person name="Sun J.-Q."/>
        </authorList>
    </citation>
    <scope>NUCLEOTIDE SEQUENCE [LARGE SCALE GENOMIC DNA]</scope>
    <source>
        <strain evidence="1 2">JCM 17098</strain>
    </source>
</reference>
<keyword evidence="2" id="KW-1185">Reference proteome</keyword>
<protein>
    <submittedName>
        <fullName evidence="1">Uncharacterized protein</fullName>
    </submittedName>
</protein>
<accession>A0ABS6JRY2</accession>
<dbReference type="EMBL" id="JAHQCR010000034">
    <property type="protein sequence ID" value="MBU9721328.1"/>
    <property type="molecule type" value="Genomic_DNA"/>
</dbReference>
<evidence type="ECO:0000313" key="1">
    <source>
        <dbReference type="EMBL" id="MBU9721328.1"/>
    </source>
</evidence>
<evidence type="ECO:0000313" key="2">
    <source>
        <dbReference type="Proteomes" id="UP000790580"/>
    </source>
</evidence>
<comment type="caution">
    <text evidence="1">The sequence shown here is derived from an EMBL/GenBank/DDBJ whole genome shotgun (WGS) entry which is preliminary data.</text>
</comment>